<sequence length="117" mass="12609">MTNIVPRIGKPASTSAAFAALSNNDNGKSGFKDILADGSNYEIARLNIPARCNLPLRTDPHTSRHITVLSGIIHITLEDDVMVLIADESIYVPQGLLHGLENRADQTALIISVNYTA</sequence>
<dbReference type="GO" id="GO:0004475">
    <property type="term" value="F:mannose-1-phosphate guanylyltransferase (GTP) activity"/>
    <property type="evidence" value="ECO:0007669"/>
    <property type="project" value="TreeGrafter"/>
</dbReference>
<evidence type="ECO:0000259" key="1">
    <source>
        <dbReference type="Pfam" id="PF01050"/>
    </source>
</evidence>
<dbReference type="InterPro" id="IPR011051">
    <property type="entry name" value="RmlC_Cupin_sf"/>
</dbReference>
<dbReference type="InterPro" id="IPR014710">
    <property type="entry name" value="RmlC-like_jellyroll"/>
</dbReference>
<dbReference type="Pfam" id="PF01050">
    <property type="entry name" value="MannoseP_isomer"/>
    <property type="match status" value="1"/>
</dbReference>
<dbReference type="GO" id="GO:0009298">
    <property type="term" value="P:GDP-mannose biosynthetic process"/>
    <property type="evidence" value="ECO:0007669"/>
    <property type="project" value="TreeGrafter"/>
</dbReference>
<dbReference type="Gene3D" id="2.60.120.10">
    <property type="entry name" value="Jelly Rolls"/>
    <property type="match status" value="1"/>
</dbReference>
<feature type="domain" description="Mannose-6-phosphate isomerase type II C-terminal" evidence="1">
    <location>
        <begin position="33"/>
        <end position="113"/>
    </location>
</feature>
<dbReference type="GO" id="GO:0005976">
    <property type="term" value="P:polysaccharide metabolic process"/>
    <property type="evidence" value="ECO:0007669"/>
    <property type="project" value="InterPro"/>
</dbReference>
<accession>A0A3B0RXC3</accession>
<evidence type="ECO:0000313" key="2">
    <source>
        <dbReference type="EMBL" id="VAV88015.1"/>
    </source>
</evidence>
<name>A0A3B0RXC3_9ZZZZ</name>
<dbReference type="AlphaFoldDB" id="A0A3B0RXC3"/>
<dbReference type="InterPro" id="IPR001538">
    <property type="entry name" value="Man6P_isomerase-2_C"/>
</dbReference>
<dbReference type="PANTHER" id="PTHR46390">
    <property type="entry name" value="MANNOSE-1-PHOSPHATE GUANYLYLTRANSFERASE"/>
    <property type="match status" value="1"/>
</dbReference>
<reference evidence="2" key="1">
    <citation type="submission" date="2018-06" db="EMBL/GenBank/DDBJ databases">
        <authorList>
            <person name="Zhirakovskaya E."/>
        </authorList>
    </citation>
    <scope>NUCLEOTIDE SEQUENCE</scope>
</reference>
<organism evidence="2">
    <name type="scientific">hydrothermal vent metagenome</name>
    <dbReference type="NCBI Taxonomy" id="652676"/>
    <lineage>
        <taxon>unclassified sequences</taxon>
        <taxon>metagenomes</taxon>
        <taxon>ecological metagenomes</taxon>
    </lineage>
</organism>
<dbReference type="EMBL" id="UOEC01000035">
    <property type="protein sequence ID" value="VAV88015.1"/>
    <property type="molecule type" value="Genomic_DNA"/>
</dbReference>
<dbReference type="PANTHER" id="PTHR46390:SF1">
    <property type="entry name" value="MANNOSE-1-PHOSPHATE GUANYLYLTRANSFERASE"/>
    <property type="match status" value="1"/>
</dbReference>
<protein>
    <recommendedName>
        <fullName evidence="1">Mannose-6-phosphate isomerase type II C-terminal domain-containing protein</fullName>
    </recommendedName>
</protein>
<gene>
    <name evidence="2" type="ORF">MNBD_ALPHA08-2429</name>
</gene>
<dbReference type="SUPFAM" id="SSF51182">
    <property type="entry name" value="RmlC-like cupins"/>
    <property type="match status" value="1"/>
</dbReference>
<proteinExistence type="predicted"/>
<dbReference type="InterPro" id="IPR051161">
    <property type="entry name" value="Mannose-6P_isomerase_type2"/>
</dbReference>